<gene>
    <name evidence="6" type="ORF">AQPW35_43180</name>
</gene>
<evidence type="ECO:0000313" key="7">
    <source>
        <dbReference type="Proteomes" id="UP000301751"/>
    </source>
</evidence>
<evidence type="ECO:0000259" key="5">
    <source>
        <dbReference type="PROSITE" id="PS51063"/>
    </source>
</evidence>
<name>A0A480AYP0_9BURK</name>
<keyword evidence="3" id="KW-0804">Transcription</keyword>
<dbReference type="GO" id="GO:0005829">
    <property type="term" value="C:cytosol"/>
    <property type="evidence" value="ECO:0007669"/>
    <property type="project" value="TreeGrafter"/>
</dbReference>
<dbReference type="Pfam" id="PF00027">
    <property type="entry name" value="cNMP_binding"/>
    <property type="match status" value="1"/>
</dbReference>
<keyword evidence="1" id="KW-0805">Transcription regulation</keyword>
<feature type="domain" description="HTH crp-type" evidence="5">
    <location>
        <begin position="152"/>
        <end position="225"/>
    </location>
</feature>
<dbReference type="Gene3D" id="1.10.10.10">
    <property type="entry name" value="Winged helix-like DNA-binding domain superfamily/Winged helix DNA-binding domain"/>
    <property type="match status" value="1"/>
</dbReference>
<dbReference type="SMART" id="SM00100">
    <property type="entry name" value="cNMP"/>
    <property type="match status" value="1"/>
</dbReference>
<feature type="domain" description="Cyclic nucleotide-binding" evidence="4">
    <location>
        <begin position="18"/>
        <end position="120"/>
    </location>
</feature>
<evidence type="ECO:0000256" key="3">
    <source>
        <dbReference type="ARBA" id="ARBA00023163"/>
    </source>
</evidence>
<organism evidence="6 7">
    <name type="scientific">Pseudaquabacterium pictum</name>
    <dbReference type="NCBI Taxonomy" id="2315236"/>
    <lineage>
        <taxon>Bacteria</taxon>
        <taxon>Pseudomonadati</taxon>
        <taxon>Pseudomonadota</taxon>
        <taxon>Betaproteobacteria</taxon>
        <taxon>Burkholderiales</taxon>
        <taxon>Sphaerotilaceae</taxon>
        <taxon>Pseudaquabacterium</taxon>
    </lineage>
</organism>
<dbReference type="InterPro" id="IPR050397">
    <property type="entry name" value="Env_Response_Regulators"/>
</dbReference>
<dbReference type="CDD" id="cd00038">
    <property type="entry name" value="CAP_ED"/>
    <property type="match status" value="1"/>
</dbReference>
<evidence type="ECO:0000256" key="1">
    <source>
        <dbReference type="ARBA" id="ARBA00023015"/>
    </source>
</evidence>
<proteinExistence type="predicted"/>
<accession>A0A480AYP0</accession>
<dbReference type="PROSITE" id="PS51063">
    <property type="entry name" value="HTH_CRP_2"/>
    <property type="match status" value="1"/>
</dbReference>
<dbReference type="EMBL" id="BJCL01000014">
    <property type="protein sequence ID" value="GCL65237.1"/>
    <property type="molecule type" value="Genomic_DNA"/>
</dbReference>
<evidence type="ECO:0000256" key="2">
    <source>
        <dbReference type="ARBA" id="ARBA00023125"/>
    </source>
</evidence>
<dbReference type="GO" id="GO:0003677">
    <property type="term" value="F:DNA binding"/>
    <property type="evidence" value="ECO:0007669"/>
    <property type="project" value="UniProtKB-KW"/>
</dbReference>
<dbReference type="OrthoDB" id="6881322at2"/>
<dbReference type="Gene3D" id="2.60.120.10">
    <property type="entry name" value="Jelly Rolls"/>
    <property type="match status" value="1"/>
</dbReference>
<sequence>MDADDTARWAPLLARGRWFAALPSGHRAALLQAGRLLRLQAGATLFQRGDANAGLYAVLDGAVRVGASDTPGREAVLSLLGPPQWFGEIACIDGGPRTHDAATTAPTTLLLVPQPALLALAEADALWWRLLGQLLAEKVRALFAGLDDLTQLDAAARVARRLLAMAQGHGMLAPGVAQRSVAVNQAQLGAMLSLSRQTVSAVLRDFEARGWVRRGYGAVELLDWAALAAAGQPPG</sequence>
<dbReference type="SUPFAM" id="SSF46785">
    <property type="entry name" value="Winged helix' DNA-binding domain"/>
    <property type="match status" value="1"/>
</dbReference>
<keyword evidence="2" id="KW-0238">DNA-binding</keyword>
<evidence type="ECO:0000259" key="4">
    <source>
        <dbReference type="PROSITE" id="PS50042"/>
    </source>
</evidence>
<dbReference type="RefSeq" id="WP_137734946.1">
    <property type="nucleotide sequence ID" value="NZ_BJCL01000014.1"/>
</dbReference>
<dbReference type="SUPFAM" id="SSF51206">
    <property type="entry name" value="cAMP-binding domain-like"/>
    <property type="match status" value="1"/>
</dbReference>
<comment type="caution">
    <text evidence="6">The sequence shown here is derived from an EMBL/GenBank/DDBJ whole genome shotgun (WGS) entry which is preliminary data.</text>
</comment>
<dbReference type="PANTHER" id="PTHR24567">
    <property type="entry name" value="CRP FAMILY TRANSCRIPTIONAL REGULATORY PROTEIN"/>
    <property type="match status" value="1"/>
</dbReference>
<reference evidence="7" key="1">
    <citation type="submission" date="2019-03" db="EMBL/GenBank/DDBJ databases">
        <title>Aquabacterium pictum sp.nov., the first bacteriochlorophyll a-containing freshwater bacterium in the genus Aquabacterium of the class Betaproteobacteria.</title>
        <authorList>
            <person name="Hirose S."/>
            <person name="Tank M."/>
            <person name="Hara E."/>
            <person name="Tamaki H."/>
            <person name="Takaichi S."/>
            <person name="Haruta S."/>
            <person name="Hanada S."/>
        </authorList>
    </citation>
    <scope>NUCLEOTIDE SEQUENCE [LARGE SCALE GENOMIC DNA]</scope>
    <source>
        <strain evidence="7">W35</strain>
    </source>
</reference>
<dbReference type="GO" id="GO:0003700">
    <property type="term" value="F:DNA-binding transcription factor activity"/>
    <property type="evidence" value="ECO:0007669"/>
    <property type="project" value="TreeGrafter"/>
</dbReference>
<dbReference type="InterPro" id="IPR014710">
    <property type="entry name" value="RmlC-like_jellyroll"/>
</dbReference>
<dbReference type="InterPro" id="IPR036390">
    <property type="entry name" value="WH_DNA-bd_sf"/>
</dbReference>
<dbReference type="Proteomes" id="UP000301751">
    <property type="component" value="Unassembled WGS sequence"/>
</dbReference>
<dbReference type="PANTHER" id="PTHR24567:SF74">
    <property type="entry name" value="HTH-TYPE TRANSCRIPTIONAL REGULATOR ARCR"/>
    <property type="match status" value="1"/>
</dbReference>
<dbReference type="InterPro" id="IPR036388">
    <property type="entry name" value="WH-like_DNA-bd_sf"/>
</dbReference>
<protein>
    <submittedName>
        <fullName evidence="6">Crp/Fnr family transcriptional regulator</fullName>
    </submittedName>
</protein>
<dbReference type="SMART" id="SM00419">
    <property type="entry name" value="HTH_CRP"/>
    <property type="match status" value="1"/>
</dbReference>
<dbReference type="Pfam" id="PF13545">
    <property type="entry name" value="HTH_Crp_2"/>
    <property type="match status" value="1"/>
</dbReference>
<dbReference type="InterPro" id="IPR000595">
    <property type="entry name" value="cNMP-bd_dom"/>
</dbReference>
<keyword evidence="7" id="KW-1185">Reference proteome</keyword>
<dbReference type="InterPro" id="IPR018490">
    <property type="entry name" value="cNMP-bd_dom_sf"/>
</dbReference>
<dbReference type="InterPro" id="IPR012318">
    <property type="entry name" value="HTH_CRP"/>
</dbReference>
<dbReference type="PROSITE" id="PS50042">
    <property type="entry name" value="CNMP_BINDING_3"/>
    <property type="match status" value="1"/>
</dbReference>
<dbReference type="AlphaFoldDB" id="A0A480AYP0"/>
<evidence type="ECO:0000313" key="6">
    <source>
        <dbReference type="EMBL" id="GCL65237.1"/>
    </source>
</evidence>